<organism evidence="1 2">
    <name type="scientific">Larimichthys crocea</name>
    <name type="common">Large yellow croaker</name>
    <name type="synonym">Pseudosciaena crocea</name>
    <dbReference type="NCBI Taxonomy" id="215358"/>
    <lineage>
        <taxon>Eukaryota</taxon>
        <taxon>Metazoa</taxon>
        <taxon>Chordata</taxon>
        <taxon>Craniata</taxon>
        <taxon>Vertebrata</taxon>
        <taxon>Euteleostomi</taxon>
        <taxon>Actinopterygii</taxon>
        <taxon>Neopterygii</taxon>
        <taxon>Teleostei</taxon>
        <taxon>Neoteleostei</taxon>
        <taxon>Acanthomorphata</taxon>
        <taxon>Eupercaria</taxon>
        <taxon>Sciaenidae</taxon>
        <taxon>Larimichthys</taxon>
    </lineage>
</organism>
<name>A0ACD3QE10_LARCR</name>
<gene>
    <name evidence="1" type="ORF">E3U43_004732</name>
</gene>
<dbReference type="EMBL" id="CM011693">
    <property type="protein sequence ID" value="TMS05482.1"/>
    <property type="molecule type" value="Genomic_DNA"/>
</dbReference>
<comment type="caution">
    <text evidence="1">The sequence shown here is derived from an EMBL/GenBank/DDBJ whole genome shotgun (WGS) entry which is preliminary data.</text>
</comment>
<keyword evidence="2" id="KW-1185">Reference proteome</keyword>
<reference evidence="1" key="1">
    <citation type="submission" date="2018-11" db="EMBL/GenBank/DDBJ databases">
        <title>The sequence and de novo assembly of Larimichthys crocea genome using PacBio and Hi-C technologies.</title>
        <authorList>
            <person name="Xu P."/>
            <person name="Chen B."/>
            <person name="Zhou Z."/>
            <person name="Ke Q."/>
            <person name="Wu Y."/>
            <person name="Bai H."/>
            <person name="Pu F."/>
        </authorList>
    </citation>
    <scope>NUCLEOTIDE SEQUENCE</scope>
    <source>
        <tissue evidence="1">Muscle</tissue>
    </source>
</reference>
<proteinExistence type="predicted"/>
<accession>A0ACD3QE10</accession>
<dbReference type="Proteomes" id="UP000793456">
    <property type="component" value="Chromosome XX"/>
</dbReference>
<evidence type="ECO:0000313" key="1">
    <source>
        <dbReference type="EMBL" id="TMS05482.1"/>
    </source>
</evidence>
<evidence type="ECO:0000313" key="2">
    <source>
        <dbReference type="Proteomes" id="UP000793456"/>
    </source>
</evidence>
<protein>
    <submittedName>
        <fullName evidence="1">Uncharacterized protein</fullName>
    </submittedName>
</protein>
<sequence length="555" mass="61131">MALGHRIQIVTDQQTGQKIQIVTALEPSSPGKQQFILANADYSPGGKVILTKQEGSPNKVILAAPDSSGVNQLLFASPELAGQQIQFVTEGSDPSLVKPVVEYCVVCGDKASGRHYGAVSCEGCKGFFKRSIRKNLVYTCRGSGECAINKLHRNRCQYCRLQRCIALGMKQDSVQCERKPVEVTREKSVNCAASTEKIYIRKNLCSPLAATPTFVSDKETARRPRHAGKCSDVPRPPQQAREASDSGNDLMGVETLSNGDSSMTDIQGDEQTASDITRAFDTLAKVLHPADGSAGESLEATMQLMSGDQSGPVVELEGPLLSDGHIPFKLMMPLPVPEYLNVNYICESASRLLFLSMHWARSIPAFQTLGGQDNDINLMKACWNELFALGLAQCSNVMNVGTILSAIIAHLQTSLQEDKLSPDRVKLVMEHIWRMQEFCNSMIKLTPDSYEYAYLKAIVLFSPDHPGIDNTPQIERFQEKAYMELQDYVTRTYPEDSYRLSKLLLRLPALRLISAAVTEELFFAGLIGNVQIDSIIPYILKMESTDYNSQAVSGV</sequence>